<comment type="caution">
    <text evidence="1">The sequence shown here is derived from an EMBL/GenBank/DDBJ whole genome shotgun (WGS) entry which is preliminary data.</text>
</comment>
<sequence length="109" mass="12822">MAFWERQLWLTAHMKHYQHYFQTWAANLYDFERSKASMVCNMSYPGLCGGAVMAMAESFCFSTLLEPKYGTTEPERRTVRKLSDIVSPRLLPTYLPRDILCIWSFCHEI</sequence>
<protein>
    <submittedName>
        <fullName evidence="1">Uncharacterized protein</fullName>
    </submittedName>
</protein>
<dbReference type="AlphaFoldDB" id="A0AAN6ETV8"/>
<evidence type="ECO:0000313" key="1">
    <source>
        <dbReference type="EMBL" id="KAJ8991039.1"/>
    </source>
</evidence>
<dbReference type="EMBL" id="JAJGCB010000009">
    <property type="protein sequence ID" value="KAJ8991039.1"/>
    <property type="molecule type" value="Genomic_DNA"/>
</dbReference>
<proteinExistence type="predicted"/>
<dbReference type="Proteomes" id="UP001161757">
    <property type="component" value="Unassembled WGS sequence"/>
</dbReference>
<accession>A0AAN6ETV8</accession>
<organism evidence="1 2">
    <name type="scientific">Exophiala dermatitidis</name>
    <name type="common">Black yeast-like fungus</name>
    <name type="synonym">Wangiella dermatitidis</name>
    <dbReference type="NCBI Taxonomy" id="5970"/>
    <lineage>
        <taxon>Eukaryota</taxon>
        <taxon>Fungi</taxon>
        <taxon>Dikarya</taxon>
        <taxon>Ascomycota</taxon>
        <taxon>Pezizomycotina</taxon>
        <taxon>Eurotiomycetes</taxon>
        <taxon>Chaetothyriomycetidae</taxon>
        <taxon>Chaetothyriales</taxon>
        <taxon>Herpotrichiellaceae</taxon>
        <taxon>Exophiala</taxon>
    </lineage>
</organism>
<evidence type="ECO:0000313" key="2">
    <source>
        <dbReference type="Proteomes" id="UP001161757"/>
    </source>
</evidence>
<name>A0AAN6ETV8_EXODE</name>
<reference evidence="1" key="1">
    <citation type="submission" date="2023-01" db="EMBL/GenBank/DDBJ databases">
        <title>Exophiala dermititidis isolated from Cystic Fibrosis Patient.</title>
        <authorList>
            <person name="Kurbessoian T."/>
            <person name="Crocker A."/>
            <person name="Murante D."/>
            <person name="Hogan D.A."/>
            <person name="Stajich J.E."/>
        </authorList>
    </citation>
    <scope>NUCLEOTIDE SEQUENCE</scope>
    <source>
        <strain evidence="1">Ex8</strain>
    </source>
</reference>
<gene>
    <name evidence="1" type="ORF">HRR80_005096</name>
</gene>